<accession>A0A1V3XTV3</accession>
<organism evidence="1 2">
    <name type="scientific">Mycobacterium kansasii</name>
    <dbReference type="NCBI Taxonomy" id="1768"/>
    <lineage>
        <taxon>Bacteria</taxon>
        <taxon>Bacillati</taxon>
        <taxon>Actinomycetota</taxon>
        <taxon>Actinomycetes</taxon>
        <taxon>Mycobacteriales</taxon>
        <taxon>Mycobacteriaceae</taxon>
        <taxon>Mycobacterium</taxon>
    </lineage>
</organism>
<name>A0A1V3XTV3_MYCKA</name>
<dbReference type="EMBL" id="MVBM01000001">
    <property type="protein sequence ID" value="OOK82635.1"/>
    <property type="molecule type" value="Genomic_DNA"/>
</dbReference>
<comment type="caution">
    <text evidence="1">The sequence shown here is derived from an EMBL/GenBank/DDBJ whole genome shotgun (WGS) entry which is preliminary data.</text>
</comment>
<proteinExistence type="predicted"/>
<evidence type="ECO:0000313" key="2">
    <source>
        <dbReference type="Proteomes" id="UP000189229"/>
    </source>
</evidence>
<protein>
    <submittedName>
        <fullName evidence="1">Uncharacterized protein</fullName>
    </submittedName>
</protein>
<reference evidence="1 2" key="1">
    <citation type="submission" date="2017-02" db="EMBL/GenBank/DDBJ databases">
        <title>Complete genome sequences of Mycobacterium kansasii strains isolated from rhesus macaques.</title>
        <authorList>
            <person name="Panda A."/>
            <person name="Nagaraj S."/>
            <person name="Zhao X."/>
            <person name="Tettelin H."/>
            <person name="Detolla L.J."/>
        </authorList>
    </citation>
    <scope>NUCLEOTIDE SEQUENCE [LARGE SCALE GENOMIC DNA]</scope>
    <source>
        <strain evidence="1 2">11-3813</strain>
    </source>
</reference>
<dbReference type="Proteomes" id="UP000189229">
    <property type="component" value="Unassembled WGS sequence"/>
</dbReference>
<sequence length="45" mass="4881">MEWQTRPVELDVACLQDEMLVVGGPGLPECNPAGRSSTENIRPLA</sequence>
<evidence type="ECO:0000313" key="1">
    <source>
        <dbReference type="EMBL" id="OOK82635.1"/>
    </source>
</evidence>
<dbReference type="AlphaFoldDB" id="A0A1V3XTV3"/>
<gene>
    <name evidence="1" type="ORF">BZL30_0379</name>
</gene>